<dbReference type="EMBL" id="WBJX01000002">
    <property type="protein sequence ID" value="KAB1638519.1"/>
    <property type="molecule type" value="Genomic_DNA"/>
</dbReference>
<dbReference type="Proteomes" id="UP000490386">
    <property type="component" value="Unassembled WGS sequence"/>
</dbReference>
<evidence type="ECO:0000313" key="1">
    <source>
        <dbReference type="EMBL" id="KAB1638519.1"/>
    </source>
</evidence>
<dbReference type="RefSeq" id="WP_104253318.1">
    <property type="nucleotide sequence ID" value="NZ_CANKVH010000002.1"/>
</dbReference>
<proteinExistence type="predicted"/>
<name>A0A7J5B3E3_9MICO</name>
<sequence length="201" mass="21568">MVVPLHRSAPEFEAAVEAVRAAEFRSALTVSEIRPPANLAPESLALSGDVRPTAHASDSELGTGRFILLHDESEPEAWRGAFRVVCFAQAPLEPEIGVDPFLAPVAWSWLMDALESRGAAFEHPSGTATTINGRGFGELEEQGEGAQIELRASWTPRETDLAAHAEAWGELLCLLAGMPPEAEADDGVQVLRHLRKAKDGA</sequence>
<gene>
    <name evidence="1" type="ORF">F8O03_09045</name>
</gene>
<dbReference type="InterPro" id="IPR021555">
    <property type="entry name" value="DUF3000"/>
</dbReference>
<dbReference type="AlphaFoldDB" id="A0A7J5B3E3"/>
<reference evidence="1 2" key="1">
    <citation type="submission" date="2019-09" db="EMBL/GenBank/DDBJ databases">
        <title>Phylogeny of genus Pseudoclavibacter and closely related genus.</title>
        <authorList>
            <person name="Li Y."/>
        </authorList>
    </citation>
    <scope>NUCLEOTIDE SEQUENCE [LARGE SCALE GENOMIC DNA]</scope>
    <source>
        <strain evidence="1 2">THG-MD12</strain>
    </source>
</reference>
<organism evidence="1 2">
    <name type="scientific">Pseudoclavibacter terrae</name>
    <dbReference type="NCBI Taxonomy" id="1530195"/>
    <lineage>
        <taxon>Bacteria</taxon>
        <taxon>Bacillati</taxon>
        <taxon>Actinomycetota</taxon>
        <taxon>Actinomycetes</taxon>
        <taxon>Micrococcales</taxon>
        <taxon>Microbacteriaceae</taxon>
        <taxon>Pseudoclavibacter</taxon>
    </lineage>
</organism>
<keyword evidence="2" id="KW-1185">Reference proteome</keyword>
<protein>
    <submittedName>
        <fullName evidence="1">DUF3000 domain-containing protein</fullName>
    </submittedName>
</protein>
<dbReference type="OrthoDB" id="3210980at2"/>
<dbReference type="Pfam" id="PF11452">
    <property type="entry name" value="DUF3000"/>
    <property type="match status" value="1"/>
</dbReference>
<comment type="caution">
    <text evidence="1">The sequence shown here is derived from an EMBL/GenBank/DDBJ whole genome shotgun (WGS) entry which is preliminary data.</text>
</comment>
<evidence type="ECO:0000313" key="2">
    <source>
        <dbReference type="Proteomes" id="UP000490386"/>
    </source>
</evidence>
<accession>A0A7J5B3E3</accession>